<proteinExistence type="predicted"/>
<reference evidence="3 4" key="1">
    <citation type="submission" date="2021-06" db="EMBL/GenBank/DDBJ databases">
        <authorList>
            <person name="Palmer J.M."/>
        </authorList>
    </citation>
    <scope>NUCLEOTIDE SEQUENCE [LARGE SCALE GENOMIC DNA]</scope>
    <source>
        <strain evidence="3 4">XR_2019</strain>
        <tissue evidence="3">Muscle</tissue>
    </source>
</reference>
<feature type="transmembrane region" description="Helical" evidence="2">
    <location>
        <begin position="12"/>
        <end position="32"/>
    </location>
</feature>
<keyword evidence="2" id="KW-0472">Membrane</keyword>
<comment type="caution">
    <text evidence="3">The sequence shown here is derived from an EMBL/GenBank/DDBJ whole genome shotgun (WGS) entry which is preliminary data.</text>
</comment>
<feature type="compositionally biased region" description="Basic and acidic residues" evidence="1">
    <location>
        <begin position="50"/>
        <end position="61"/>
    </location>
</feature>
<keyword evidence="2" id="KW-0812">Transmembrane</keyword>
<evidence type="ECO:0000313" key="3">
    <source>
        <dbReference type="EMBL" id="MEQ2261713.1"/>
    </source>
</evidence>
<keyword evidence="2" id="KW-1133">Transmembrane helix</keyword>
<keyword evidence="4" id="KW-1185">Reference proteome</keyword>
<organism evidence="3 4">
    <name type="scientific">Xenotaenia resolanae</name>
    <dbReference type="NCBI Taxonomy" id="208358"/>
    <lineage>
        <taxon>Eukaryota</taxon>
        <taxon>Metazoa</taxon>
        <taxon>Chordata</taxon>
        <taxon>Craniata</taxon>
        <taxon>Vertebrata</taxon>
        <taxon>Euteleostomi</taxon>
        <taxon>Actinopterygii</taxon>
        <taxon>Neopterygii</taxon>
        <taxon>Teleostei</taxon>
        <taxon>Neoteleostei</taxon>
        <taxon>Acanthomorphata</taxon>
        <taxon>Ovalentaria</taxon>
        <taxon>Atherinomorphae</taxon>
        <taxon>Cyprinodontiformes</taxon>
        <taxon>Goodeidae</taxon>
        <taxon>Xenotaenia</taxon>
    </lineage>
</organism>
<evidence type="ECO:0000313" key="4">
    <source>
        <dbReference type="Proteomes" id="UP001444071"/>
    </source>
</evidence>
<gene>
    <name evidence="3" type="ORF">XENORESO_014609</name>
</gene>
<accession>A0ABV0VYD5</accession>
<feature type="region of interest" description="Disordered" evidence="1">
    <location>
        <begin position="41"/>
        <end position="61"/>
    </location>
</feature>
<dbReference type="Proteomes" id="UP001444071">
    <property type="component" value="Unassembled WGS sequence"/>
</dbReference>
<protein>
    <submittedName>
        <fullName evidence="3">Uncharacterized protein</fullName>
    </submittedName>
</protein>
<evidence type="ECO:0000256" key="2">
    <source>
        <dbReference type="SAM" id="Phobius"/>
    </source>
</evidence>
<name>A0ABV0VYD5_9TELE</name>
<evidence type="ECO:0000256" key="1">
    <source>
        <dbReference type="SAM" id="MobiDB-lite"/>
    </source>
</evidence>
<dbReference type="EMBL" id="JAHRIM010014642">
    <property type="protein sequence ID" value="MEQ2261713.1"/>
    <property type="molecule type" value="Genomic_DNA"/>
</dbReference>
<feature type="non-terminal residue" evidence="3">
    <location>
        <position position="1"/>
    </location>
</feature>
<sequence length="61" mass="6837">QRSVSEKPSYWWILGVVAAVLVVALAGLLAFVKLRGRVKKPRNQPEEETELNRVKDGEPAH</sequence>